<keyword evidence="6 13" id="KW-0812">Transmembrane</keyword>
<accession>A3VBV7</accession>
<evidence type="ECO:0000256" key="9">
    <source>
        <dbReference type="ARBA" id="ARBA00023004"/>
    </source>
</evidence>
<dbReference type="NCBIfam" id="TIGR02970">
    <property type="entry name" value="succ_dehyd_cytB"/>
    <property type="match status" value="1"/>
</dbReference>
<keyword evidence="10 13" id="KW-0472">Membrane</keyword>
<feature type="binding site" description="axial binding residue" evidence="12">
    <location>
        <position position="84"/>
    </location>
    <ligand>
        <name>heme</name>
        <dbReference type="ChEBI" id="CHEBI:30413"/>
        <note>ligand shared with second transmembrane subunit</note>
    </ligand>
    <ligandPart>
        <name>Fe</name>
        <dbReference type="ChEBI" id="CHEBI:18248"/>
    </ligandPart>
</feature>
<feature type="transmembrane region" description="Helical" evidence="13">
    <location>
        <begin position="61"/>
        <end position="83"/>
    </location>
</feature>
<evidence type="ECO:0000256" key="6">
    <source>
        <dbReference type="ARBA" id="ARBA00022692"/>
    </source>
</evidence>
<evidence type="ECO:0000256" key="2">
    <source>
        <dbReference type="ARBA" id="ARBA00004141"/>
    </source>
</evidence>
<evidence type="ECO:0000256" key="12">
    <source>
        <dbReference type="PIRSR" id="PIRSR000178-1"/>
    </source>
</evidence>
<evidence type="ECO:0000256" key="3">
    <source>
        <dbReference type="ARBA" id="ARBA00007244"/>
    </source>
</evidence>
<comment type="subcellular location">
    <subcellularLocation>
        <location evidence="2">Membrane</location>
        <topology evidence="2">Multi-pass membrane protein</topology>
    </subcellularLocation>
</comment>
<dbReference type="STRING" id="314271.RB2654_17261"/>
<dbReference type="AlphaFoldDB" id="A3VBV7"/>
<proteinExistence type="inferred from homology"/>
<dbReference type="GO" id="GO:0016020">
    <property type="term" value="C:membrane"/>
    <property type="evidence" value="ECO:0007669"/>
    <property type="project" value="UniProtKB-SubCell"/>
</dbReference>
<gene>
    <name evidence="14" type="ORF">RB2654_17261</name>
</gene>
<evidence type="ECO:0000313" key="15">
    <source>
        <dbReference type="Proteomes" id="UP000002931"/>
    </source>
</evidence>
<reference evidence="14 15" key="1">
    <citation type="journal article" date="2010" name="J. Bacteriol.">
        <title>Genome sequences of Pelagibaca bermudensis HTCC2601T and Maritimibacter alkaliphilus HTCC2654T, the type strains of two marine Roseobacter genera.</title>
        <authorList>
            <person name="Thrash J.C."/>
            <person name="Cho J.C."/>
            <person name="Ferriera S."/>
            <person name="Johnson J."/>
            <person name="Vergin K.L."/>
            <person name="Giovannoni S.J."/>
        </authorList>
    </citation>
    <scope>NUCLEOTIDE SEQUENCE [LARGE SCALE GENOMIC DNA]</scope>
    <source>
        <strain evidence="14 15">HTCC2654</strain>
    </source>
</reference>
<keyword evidence="7 12" id="KW-0479">Metal-binding</keyword>
<dbReference type="Pfam" id="PF01127">
    <property type="entry name" value="Sdh_cyt"/>
    <property type="match status" value="1"/>
</dbReference>
<keyword evidence="15" id="KW-1185">Reference proteome</keyword>
<dbReference type="PANTHER" id="PTHR10978:SF5">
    <property type="entry name" value="SUCCINATE DEHYDROGENASE CYTOCHROME B560 SUBUNIT, MITOCHONDRIAL"/>
    <property type="match status" value="1"/>
</dbReference>
<comment type="caution">
    <text evidence="14">The sequence shown here is derived from an EMBL/GenBank/DDBJ whole genome shotgun (WGS) entry which is preliminary data.</text>
</comment>
<comment type="subunit">
    <text evidence="11">Part of an enzyme complex containing four subunits: a flavoprotein, an iron-sulfur protein, plus two membrane-anchoring proteins, SdhC and SdhD. The complex can form homotrimers.</text>
</comment>
<keyword evidence="9 12" id="KW-0408">Iron</keyword>
<feature type="transmembrane region" description="Helical" evidence="13">
    <location>
        <begin position="28"/>
        <end position="49"/>
    </location>
</feature>
<comment type="similarity">
    <text evidence="3">Belongs to the cytochrome b560 family.</text>
</comment>
<dbReference type="InterPro" id="IPR000701">
    <property type="entry name" value="SuccDH_FuR_B_TM-su"/>
</dbReference>
<dbReference type="EMBL" id="AAMT01000002">
    <property type="protein sequence ID" value="EAQ14440.1"/>
    <property type="molecule type" value="Genomic_DNA"/>
</dbReference>
<dbReference type="InterPro" id="IPR018495">
    <property type="entry name" value="Succ_DH_cyt_bsu_CS"/>
</dbReference>
<dbReference type="CDD" id="cd03499">
    <property type="entry name" value="SQR_TypeC_SdhC"/>
    <property type="match status" value="1"/>
</dbReference>
<dbReference type="PIRSF" id="PIRSF000178">
    <property type="entry name" value="SDH_cyt_b560"/>
    <property type="match status" value="1"/>
</dbReference>
<dbReference type="RefSeq" id="WP_008333883.1">
    <property type="nucleotide sequence ID" value="NZ_CH902578.1"/>
</dbReference>
<organism evidence="14 15">
    <name type="scientific">Maritimibacter alkaliphilus HTCC2654</name>
    <dbReference type="NCBI Taxonomy" id="314271"/>
    <lineage>
        <taxon>Bacteria</taxon>
        <taxon>Pseudomonadati</taxon>
        <taxon>Pseudomonadota</taxon>
        <taxon>Alphaproteobacteria</taxon>
        <taxon>Rhodobacterales</taxon>
        <taxon>Roseobacteraceae</taxon>
        <taxon>Maritimibacter</taxon>
    </lineage>
</organism>
<sequence>MADVNQGNRPLSPHLQAYRLPLNAKLSILHRITGVAMGFSGVLIVWYFLALATGPEYFETASAVLTSWFGDIVFFLSICALWLHFANGVRHLIWDTGSHFGQKTVNRSALIGIGFAVVMVIVTIIVG</sequence>
<evidence type="ECO:0000256" key="13">
    <source>
        <dbReference type="SAM" id="Phobius"/>
    </source>
</evidence>
<dbReference type="GO" id="GO:0006099">
    <property type="term" value="P:tricarboxylic acid cycle"/>
    <property type="evidence" value="ECO:0007669"/>
    <property type="project" value="InterPro"/>
</dbReference>
<dbReference type="GO" id="GO:0046872">
    <property type="term" value="F:metal ion binding"/>
    <property type="evidence" value="ECO:0007669"/>
    <property type="project" value="UniProtKB-KW"/>
</dbReference>
<dbReference type="PROSITE" id="PS01000">
    <property type="entry name" value="SDH_CYT_1"/>
    <property type="match status" value="1"/>
</dbReference>
<dbReference type="InterPro" id="IPR014314">
    <property type="entry name" value="Succ_DH_cytb556"/>
</dbReference>
<dbReference type="PROSITE" id="PS01001">
    <property type="entry name" value="SDH_CYT_2"/>
    <property type="match status" value="1"/>
</dbReference>
<dbReference type="OrthoDB" id="9799441at2"/>
<evidence type="ECO:0000256" key="5">
    <source>
        <dbReference type="ARBA" id="ARBA00022617"/>
    </source>
</evidence>
<dbReference type="InterPro" id="IPR034804">
    <property type="entry name" value="SQR/QFR_C/D"/>
</dbReference>
<protein>
    <recommendedName>
        <fullName evidence="4">Succinate dehydrogenase cytochrome b556 subunit</fullName>
    </recommendedName>
</protein>
<feature type="transmembrane region" description="Helical" evidence="13">
    <location>
        <begin position="104"/>
        <end position="126"/>
    </location>
</feature>
<comment type="cofactor">
    <cofactor evidence="12">
        <name>heme</name>
        <dbReference type="ChEBI" id="CHEBI:30413"/>
    </cofactor>
    <text evidence="12">The heme is bound between the two transmembrane subunits.</text>
</comment>
<name>A3VBV7_9RHOB</name>
<evidence type="ECO:0000256" key="7">
    <source>
        <dbReference type="ARBA" id="ARBA00022723"/>
    </source>
</evidence>
<dbReference type="HOGENOM" id="CLU_094691_3_1_5"/>
<evidence type="ECO:0000256" key="1">
    <source>
        <dbReference type="ARBA" id="ARBA00004050"/>
    </source>
</evidence>
<dbReference type="GO" id="GO:0009055">
    <property type="term" value="F:electron transfer activity"/>
    <property type="evidence" value="ECO:0007669"/>
    <property type="project" value="InterPro"/>
</dbReference>
<dbReference type="eggNOG" id="COG2009">
    <property type="taxonomic scope" value="Bacteria"/>
</dbReference>
<dbReference type="Proteomes" id="UP000002931">
    <property type="component" value="Unassembled WGS sequence"/>
</dbReference>
<dbReference type="SUPFAM" id="SSF81343">
    <property type="entry name" value="Fumarate reductase respiratory complex transmembrane subunits"/>
    <property type="match status" value="1"/>
</dbReference>
<evidence type="ECO:0000256" key="10">
    <source>
        <dbReference type="ARBA" id="ARBA00023136"/>
    </source>
</evidence>
<keyword evidence="5 12" id="KW-0349">Heme</keyword>
<keyword evidence="8 13" id="KW-1133">Transmembrane helix</keyword>
<evidence type="ECO:0000256" key="11">
    <source>
        <dbReference type="ARBA" id="ARBA00025912"/>
    </source>
</evidence>
<evidence type="ECO:0000256" key="8">
    <source>
        <dbReference type="ARBA" id="ARBA00022989"/>
    </source>
</evidence>
<comment type="function">
    <text evidence="1">Membrane-anchoring subunit of succinate dehydrogenase (SDH).</text>
</comment>
<evidence type="ECO:0000313" key="14">
    <source>
        <dbReference type="EMBL" id="EAQ14440.1"/>
    </source>
</evidence>
<evidence type="ECO:0000256" key="4">
    <source>
        <dbReference type="ARBA" id="ARBA00020076"/>
    </source>
</evidence>
<dbReference type="PANTHER" id="PTHR10978">
    <property type="entry name" value="SUCCINATE DEHYDROGENASE CYTOCHROME B560 SUBUNIT"/>
    <property type="match status" value="1"/>
</dbReference>
<dbReference type="Gene3D" id="1.20.1300.10">
    <property type="entry name" value="Fumarate reductase/succinate dehydrogenase, transmembrane subunit"/>
    <property type="match status" value="1"/>
</dbReference>